<dbReference type="InterPro" id="IPR036322">
    <property type="entry name" value="WD40_repeat_dom_sf"/>
</dbReference>
<dbReference type="GO" id="GO:0005789">
    <property type="term" value="C:endoplasmic reticulum membrane"/>
    <property type="evidence" value="ECO:0007669"/>
    <property type="project" value="UniProtKB-SubCell"/>
</dbReference>
<protein>
    <submittedName>
        <fullName evidence="20">Transducin family protein / WD-40 repeat family protein</fullName>
    </submittedName>
</protein>
<evidence type="ECO:0000256" key="3">
    <source>
        <dbReference type="ARBA" id="ARBA00004586"/>
    </source>
</evidence>
<comment type="similarity">
    <text evidence="4">Belongs to the WD repeat SEC31 family.</text>
</comment>
<sequence length="1122" mass="121427">MAGYIKGVNRSASTAFAPDGAYIAAGTMAGAVDLQFSSTANLDIFELDFVSDDRQLVLAGTVPSSERFNRISWEKAPSNSEEYPLGLIAGGLVDGNIGLWNPKPLICKEEGADENAFVTNLSRHRGPVRGLEFNSFNPNHIASGADEGDICIWDLTKPSEPSHFPPLKGSGSATQGEISFLSWNSKVQHILASTSYNGTTVVWDLKKQKPVISFSDPIRRRCSVLQWNPEVATQLIVASDEDSSPSLRMWDMRNVMTPVKEFVGHTKGVIAMSWCPIDSTYLLTCAKDNRTICWDTVTGEIVAELPAGTNWNFDIHWYPKIPGVISASSFDGKVGIYNIEGAGRYGLGEADFGAAPLRAPKWYKRKAGVSFGFGGKLVSFHSAESPAGSSEVYVHNLVTEHDLISRSSEFEAAIQNGDRSALKLLCDKKSQESESDEERETWGFMKVMFNEDGTARSKLLSHLGFSLPAEESNSLQSDLVEQVNDLGLDESKTIKTGVSGYKESALFATDNGEDFFNNLPSPKADTPVANSKNEVVGDSVKEESHQETDGQEESSDPSFDDAVQRALVVSDYKGAVAQCISANRLADALVIAHVGGVSLWESTRDHYLKTSRSPYLKVVAAMVNNDLMSIANTRPLKSWKETLALFCTFAQTDEWTLLCDSLAARLMSAGDTAAATLCYICAGNIDKTVEIWSKNLSAEHDGKSYVDRLQDLMEKTIIFALATGQKRFSASLCKLVEKYAEILASQGLLTTAMEYLNLLGTEELSTEITILRDRIARSTEPEKEIEKTVTYDSSLSYGGPAYADPMSYSSVGTSQPYYADTGASHVQQAIPGSQYLDNYQQPPAASFRRAYNAPPSYQPVPQPNTTQPAMFIPSPATPAPVGNFPPPPVNTQPPAKFVPANPPLLRNAEQYQQPATLGSQLYPGAANPGYQAGPPGISAYGANTPQVGPPTGQIMSQVVAPTPSSTGFVPGVQRPGMNPVQPPSPSPPAPIQPPVAPPAPPPTVQTVDTSNVPAQQKPVIATLTRLFNETSEALGGARANPAKKREIEDNSKKLGALFAKLNSGDISKNAAEKLVQLCHALDNGDFGTALQIQVLLTTSDWDECNFWLATLKRMIKTRQNFR</sequence>
<dbReference type="GO" id="GO:0007029">
    <property type="term" value="P:endoplasmic reticulum organization"/>
    <property type="evidence" value="ECO:0007669"/>
    <property type="project" value="TreeGrafter"/>
</dbReference>
<keyword evidence="21" id="KW-1185">Reference proteome</keyword>
<dbReference type="Gene3D" id="1.20.940.10">
    <property type="entry name" value="Functional domain of the splicing factor Prp18"/>
    <property type="match status" value="1"/>
</dbReference>
<reference evidence="20 21" key="1">
    <citation type="journal article" date="2021" name="Nat. Commun.">
        <title>Incipient diploidization of the medicinal plant Perilla within 10,000 years.</title>
        <authorList>
            <person name="Zhang Y."/>
            <person name="Shen Q."/>
            <person name="Leng L."/>
            <person name="Zhang D."/>
            <person name="Chen S."/>
            <person name="Shi Y."/>
            <person name="Ning Z."/>
            <person name="Chen S."/>
        </authorList>
    </citation>
    <scope>NUCLEOTIDE SEQUENCE [LARGE SCALE GENOMIC DNA]</scope>
    <source>
        <strain evidence="21">cv. PC099</strain>
    </source>
</reference>
<dbReference type="Pfam" id="PF07304">
    <property type="entry name" value="SRA1"/>
    <property type="match status" value="1"/>
</dbReference>
<evidence type="ECO:0000256" key="2">
    <source>
        <dbReference type="ARBA" id="ARBA00004555"/>
    </source>
</evidence>
<feature type="repeat" description="WD" evidence="16">
    <location>
        <begin position="121"/>
        <end position="163"/>
    </location>
</feature>
<evidence type="ECO:0000256" key="15">
    <source>
        <dbReference type="ARBA" id="ARBA00060100"/>
    </source>
</evidence>
<comment type="function">
    <text evidence="15">Required for protein transport from the endoplasmic reticulum to the Golgi apparatus.</text>
</comment>
<organism evidence="20 21">
    <name type="scientific">Perilla frutescens var. hirtella</name>
    <name type="common">Perilla citriodora</name>
    <name type="synonym">Perilla setoyensis</name>
    <dbReference type="NCBI Taxonomy" id="608512"/>
    <lineage>
        <taxon>Eukaryota</taxon>
        <taxon>Viridiplantae</taxon>
        <taxon>Streptophyta</taxon>
        <taxon>Embryophyta</taxon>
        <taxon>Tracheophyta</taxon>
        <taxon>Spermatophyta</taxon>
        <taxon>Magnoliopsida</taxon>
        <taxon>eudicotyledons</taxon>
        <taxon>Gunneridae</taxon>
        <taxon>Pentapetalae</taxon>
        <taxon>asterids</taxon>
        <taxon>lamiids</taxon>
        <taxon>Lamiales</taxon>
        <taxon>Lamiaceae</taxon>
        <taxon>Nepetoideae</taxon>
        <taxon>Elsholtzieae</taxon>
        <taxon>Perilla</taxon>
    </lineage>
</organism>
<dbReference type="Gene3D" id="2.130.10.10">
    <property type="entry name" value="YVTN repeat-like/Quinoprotein amine dehydrogenase"/>
    <property type="match status" value="1"/>
</dbReference>
<dbReference type="FunFam" id="2.130.10.10:FF:000295">
    <property type="entry name" value="Protein transport protein SEC31 homolog B"/>
    <property type="match status" value="1"/>
</dbReference>
<evidence type="ECO:0000256" key="9">
    <source>
        <dbReference type="ARBA" id="ARBA00022892"/>
    </source>
</evidence>
<evidence type="ECO:0000256" key="10">
    <source>
        <dbReference type="ARBA" id="ARBA00022927"/>
    </source>
</evidence>
<dbReference type="GO" id="GO:0005198">
    <property type="term" value="F:structural molecule activity"/>
    <property type="evidence" value="ECO:0007669"/>
    <property type="project" value="TreeGrafter"/>
</dbReference>
<keyword evidence="11" id="KW-0333">Golgi apparatus</keyword>
<feature type="compositionally biased region" description="Basic and acidic residues" evidence="17">
    <location>
        <begin position="539"/>
        <end position="548"/>
    </location>
</feature>
<dbReference type="GO" id="GO:0030127">
    <property type="term" value="C:COPII vesicle coat"/>
    <property type="evidence" value="ECO:0007669"/>
    <property type="project" value="TreeGrafter"/>
</dbReference>
<gene>
    <name evidence="20" type="ORF">C2S53_010383</name>
</gene>
<feature type="region of interest" description="Disordered" evidence="17">
    <location>
        <begin position="518"/>
        <end position="560"/>
    </location>
</feature>
<dbReference type="EMBL" id="SDAM02000323">
    <property type="protein sequence ID" value="KAH6824569.1"/>
    <property type="molecule type" value="Genomic_DNA"/>
</dbReference>
<keyword evidence="6 16" id="KW-0853">WD repeat</keyword>
<evidence type="ECO:0000313" key="20">
    <source>
        <dbReference type="EMBL" id="KAH6824569.1"/>
    </source>
</evidence>
<dbReference type="PROSITE" id="PS50082">
    <property type="entry name" value="WD_REPEATS_2"/>
    <property type="match status" value="2"/>
</dbReference>
<feature type="compositionally biased region" description="Pro residues" evidence="17">
    <location>
        <begin position="980"/>
        <end position="1003"/>
    </location>
</feature>
<evidence type="ECO:0000256" key="11">
    <source>
        <dbReference type="ARBA" id="ARBA00023034"/>
    </source>
</evidence>
<dbReference type="PANTHER" id="PTHR13923">
    <property type="entry name" value="SEC31-RELATED PROTEIN"/>
    <property type="match status" value="1"/>
</dbReference>
<evidence type="ECO:0000259" key="18">
    <source>
        <dbReference type="Pfam" id="PF07304"/>
    </source>
</evidence>
<evidence type="ECO:0000256" key="5">
    <source>
        <dbReference type="ARBA" id="ARBA00022448"/>
    </source>
</evidence>
<evidence type="ECO:0000256" key="12">
    <source>
        <dbReference type="ARBA" id="ARBA00023136"/>
    </source>
</evidence>
<dbReference type="GO" id="GO:0070971">
    <property type="term" value="C:endoplasmic reticulum exit site"/>
    <property type="evidence" value="ECO:0007669"/>
    <property type="project" value="TreeGrafter"/>
</dbReference>
<dbReference type="GO" id="GO:0090110">
    <property type="term" value="P:COPII-coated vesicle cargo loading"/>
    <property type="evidence" value="ECO:0007669"/>
    <property type="project" value="TreeGrafter"/>
</dbReference>
<dbReference type="FunFam" id="1.25.40.1030:FF:000004">
    <property type="entry name" value="Protein transport protein SEC31 homolog B"/>
    <property type="match status" value="1"/>
</dbReference>
<feature type="domain" description="Sec16 Sec23-binding" evidence="19">
    <location>
        <begin position="563"/>
        <end position="759"/>
    </location>
</feature>
<dbReference type="Proteomes" id="UP001190926">
    <property type="component" value="Unassembled WGS sequence"/>
</dbReference>
<dbReference type="SUPFAM" id="SSF50978">
    <property type="entry name" value="WD40 repeat-like"/>
    <property type="match status" value="1"/>
</dbReference>
<evidence type="ECO:0000256" key="6">
    <source>
        <dbReference type="ARBA" id="ARBA00022574"/>
    </source>
</evidence>
<name>A0AAD4J0C2_PERFH</name>
<evidence type="ECO:0000256" key="8">
    <source>
        <dbReference type="ARBA" id="ARBA00022824"/>
    </source>
</evidence>
<dbReference type="InterPro" id="IPR001680">
    <property type="entry name" value="WD40_rpt"/>
</dbReference>
<feature type="domain" description="SRA1/Sec31" evidence="18">
    <location>
        <begin position="986"/>
        <end position="1120"/>
    </location>
</feature>
<dbReference type="AlphaFoldDB" id="A0AAD4J0C2"/>
<keyword evidence="8" id="KW-0256">Endoplasmic reticulum</keyword>
<keyword evidence="9" id="KW-0931">ER-Golgi transport</keyword>
<dbReference type="Pfam" id="PF00400">
    <property type="entry name" value="WD40"/>
    <property type="match status" value="2"/>
</dbReference>
<dbReference type="InterPro" id="IPR040251">
    <property type="entry name" value="SEC31-like"/>
</dbReference>
<evidence type="ECO:0000256" key="14">
    <source>
        <dbReference type="ARBA" id="ARBA00029433"/>
    </source>
</evidence>
<dbReference type="PANTHER" id="PTHR13923:SF11">
    <property type="entry name" value="SECRETORY 31, ISOFORM D"/>
    <property type="match status" value="1"/>
</dbReference>
<evidence type="ECO:0000256" key="17">
    <source>
        <dbReference type="SAM" id="MobiDB-lite"/>
    </source>
</evidence>
<evidence type="ECO:0000256" key="1">
    <source>
        <dbReference type="ARBA" id="ARBA00004156"/>
    </source>
</evidence>
<keyword evidence="13" id="KW-0968">Cytoplasmic vesicle</keyword>
<dbReference type="Gene3D" id="1.25.40.1030">
    <property type="match status" value="1"/>
</dbReference>
<evidence type="ECO:0000256" key="7">
    <source>
        <dbReference type="ARBA" id="ARBA00022737"/>
    </source>
</evidence>
<dbReference type="SMART" id="SM00320">
    <property type="entry name" value="WD40"/>
    <property type="match status" value="5"/>
</dbReference>
<keyword evidence="7" id="KW-0677">Repeat</keyword>
<accession>A0AAD4J0C2</accession>
<feature type="region of interest" description="Disordered" evidence="17">
    <location>
        <begin position="961"/>
        <end position="1010"/>
    </location>
</feature>
<evidence type="ECO:0000256" key="4">
    <source>
        <dbReference type="ARBA" id="ARBA00009358"/>
    </source>
</evidence>
<dbReference type="InterPro" id="IPR015943">
    <property type="entry name" value="WD40/YVTN_repeat-like_dom_sf"/>
</dbReference>
<dbReference type="FunFam" id="1.20.940.10:FF:000003">
    <property type="entry name" value="Protein transport protein SEC31 homolog B"/>
    <property type="match status" value="1"/>
</dbReference>
<evidence type="ECO:0000313" key="21">
    <source>
        <dbReference type="Proteomes" id="UP001190926"/>
    </source>
</evidence>
<comment type="subcellular location">
    <subcellularLocation>
        <location evidence="1">Cytoplasmic vesicle membrane</location>
    </subcellularLocation>
    <subcellularLocation>
        <location evidence="14">Endomembrane system</location>
        <topology evidence="14">Peripheral membrane protein</topology>
        <orientation evidence="14">Cytoplasmic side</orientation>
    </subcellularLocation>
    <subcellularLocation>
        <location evidence="3">Endoplasmic reticulum membrane</location>
    </subcellularLocation>
    <subcellularLocation>
        <location evidence="2">Golgi apparatus</location>
    </subcellularLocation>
</comment>
<proteinExistence type="inferred from homology"/>
<evidence type="ECO:0000256" key="13">
    <source>
        <dbReference type="ARBA" id="ARBA00023329"/>
    </source>
</evidence>
<keyword evidence="5" id="KW-0813">Transport</keyword>
<dbReference type="GO" id="GO:0015031">
    <property type="term" value="P:protein transport"/>
    <property type="evidence" value="ECO:0007669"/>
    <property type="project" value="UniProtKB-KW"/>
</dbReference>
<dbReference type="Pfam" id="PF12931">
    <property type="entry name" value="TPR_Sec16"/>
    <property type="match status" value="1"/>
</dbReference>
<feature type="compositionally biased region" description="Acidic residues" evidence="17">
    <location>
        <begin position="549"/>
        <end position="559"/>
    </location>
</feature>
<keyword evidence="10" id="KW-0653">Protein transport</keyword>
<dbReference type="InterPro" id="IPR024298">
    <property type="entry name" value="Sec16_Sec23-bd"/>
</dbReference>
<keyword evidence="12" id="KW-0472">Membrane</keyword>
<evidence type="ECO:0000259" key="19">
    <source>
        <dbReference type="Pfam" id="PF12931"/>
    </source>
</evidence>
<dbReference type="InterPro" id="IPR009917">
    <property type="entry name" value="SRA1/Sec31"/>
</dbReference>
<comment type="caution">
    <text evidence="20">The sequence shown here is derived from an EMBL/GenBank/DDBJ whole genome shotgun (WGS) entry which is preliminary data.</text>
</comment>
<evidence type="ECO:0000256" key="16">
    <source>
        <dbReference type="PROSITE-ProRule" id="PRU00221"/>
    </source>
</evidence>
<feature type="repeat" description="WD" evidence="16">
    <location>
        <begin position="262"/>
        <end position="304"/>
    </location>
</feature>
<dbReference type="GO" id="GO:0005794">
    <property type="term" value="C:Golgi apparatus"/>
    <property type="evidence" value="ECO:0007669"/>
    <property type="project" value="UniProtKB-SubCell"/>
</dbReference>